<dbReference type="Pfam" id="PF08232">
    <property type="entry name" value="Striatin"/>
    <property type="match status" value="1"/>
</dbReference>
<protein>
    <recommendedName>
        <fullName evidence="8">Striatin N-terminal domain-containing protein</fullName>
    </recommendedName>
</protein>
<dbReference type="InterPro" id="IPR001680">
    <property type="entry name" value="WD40_rpt"/>
</dbReference>
<dbReference type="GO" id="GO:0070016">
    <property type="term" value="F:armadillo repeat domain binding"/>
    <property type="evidence" value="ECO:0007669"/>
    <property type="project" value="TreeGrafter"/>
</dbReference>
<feature type="repeat" description="WD" evidence="6">
    <location>
        <begin position="739"/>
        <end position="780"/>
    </location>
</feature>
<evidence type="ECO:0000313" key="9">
    <source>
        <dbReference type="EMBL" id="KAK5598444.1"/>
    </source>
</evidence>
<evidence type="ECO:0000256" key="5">
    <source>
        <dbReference type="ARBA" id="ARBA00023054"/>
    </source>
</evidence>
<keyword evidence="4" id="KW-0112">Calmodulin-binding</keyword>
<evidence type="ECO:0000313" key="10">
    <source>
        <dbReference type="Proteomes" id="UP001311232"/>
    </source>
</evidence>
<feature type="compositionally biased region" description="Low complexity" evidence="7">
    <location>
        <begin position="514"/>
        <end position="523"/>
    </location>
</feature>
<dbReference type="FunFam" id="2.130.10.10:FF:000079">
    <property type="entry name" value="striatin isoform X1"/>
    <property type="match status" value="1"/>
</dbReference>
<dbReference type="PANTHER" id="PTHR15653">
    <property type="entry name" value="STRIATIN"/>
    <property type="match status" value="1"/>
</dbReference>
<dbReference type="PANTHER" id="PTHR15653:SF2">
    <property type="entry name" value="STRIATIN"/>
    <property type="match status" value="1"/>
</dbReference>
<dbReference type="Proteomes" id="UP001311232">
    <property type="component" value="Unassembled WGS sequence"/>
</dbReference>
<feature type="domain" description="Striatin N-terminal" evidence="8">
    <location>
        <begin position="116"/>
        <end position="206"/>
    </location>
</feature>
<evidence type="ECO:0000256" key="2">
    <source>
        <dbReference type="ARBA" id="ARBA00022574"/>
    </source>
</evidence>
<gene>
    <name evidence="9" type="ORF">CRENBAI_011082</name>
</gene>
<dbReference type="GO" id="GO:0051721">
    <property type="term" value="F:protein phosphatase 2A binding"/>
    <property type="evidence" value="ECO:0007669"/>
    <property type="project" value="TreeGrafter"/>
</dbReference>
<feature type="repeat" description="WD" evidence="6">
    <location>
        <begin position="1015"/>
        <end position="1056"/>
    </location>
</feature>
<accession>A0AAV9QPT4</accession>
<keyword evidence="3" id="KW-0677">Repeat</keyword>
<feature type="region of interest" description="Disordered" evidence="7">
    <location>
        <begin position="431"/>
        <end position="466"/>
    </location>
</feature>
<dbReference type="SMART" id="SM00320">
    <property type="entry name" value="WD40"/>
    <property type="match status" value="6"/>
</dbReference>
<feature type="repeat" description="WD" evidence="6">
    <location>
        <begin position="792"/>
        <end position="825"/>
    </location>
</feature>
<dbReference type="Pfam" id="PF00400">
    <property type="entry name" value="WD40"/>
    <property type="match status" value="5"/>
</dbReference>
<dbReference type="InterPro" id="IPR015943">
    <property type="entry name" value="WD40/YVTN_repeat-like_dom_sf"/>
</dbReference>
<evidence type="ECO:0000256" key="1">
    <source>
        <dbReference type="ARBA" id="ARBA00009616"/>
    </source>
</evidence>
<dbReference type="CDD" id="cd00200">
    <property type="entry name" value="WD40"/>
    <property type="match status" value="1"/>
</dbReference>
<feature type="compositionally biased region" description="Basic and acidic residues" evidence="7">
    <location>
        <begin position="434"/>
        <end position="444"/>
    </location>
</feature>
<dbReference type="GO" id="GO:0030425">
    <property type="term" value="C:dendrite"/>
    <property type="evidence" value="ECO:0007669"/>
    <property type="project" value="TreeGrafter"/>
</dbReference>
<dbReference type="FunFam" id="2.130.10.10:FF:000211">
    <property type="entry name" value="striatin isoform X1"/>
    <property type="match status" value="1"/>
</dbReference>
<dbReference type="EMBL" id="JAHHUM010003092">
    <property type="protein sequence ID" value="KAK5598444.1"/>
    <property type="molecule type" value="Genomic_DNA"/>
</dbReference>
<evidence type="ECO:0000259" key="8">
    <source>
        <dbReference type="Pfam" id="PF08232"/>
    </source>
</evidence>
<organism evidence="9 10">
    <name type="scientific">Crenichthys baileyi</name>
    <name type="common">White River springfish</name>
    <dbReference type="NCBI Taxonomy" id="28760"/>
    <lineage>
        <taxon>Eukaryota</taxon>
        <taxon>Metazoa</taxon>
        <taxon>Chordata</taxon>
        <taxon>Craniata</taxon>
        <taxon>Vertebrata</taxon>
        <taxon>Euteleostomi</taxon>
        <taxon>Actinopterygii</taxon>
        <taxon>Neopterygii</taxon>
        <taxon>Teleostei</taxon>
        <taxon>Neoteleostei</taxon>
        <taxon>Acanthomorphata</taxon>
        <taxon>Ovalentaria</taxon>
        <taxon>Atherinomorphae</taxon>
        <taxon>Cyprinodontiformes</taxon>
        <taxon>Goodeidae</taxon>
        <taxon>Crenichthys</taxon>
    </lineage>
</organism>
<dbReference type="PROSITE" id="PS50082">
    <property type="entry name" value="WD_REPEATS_2"/>
    <property type="match status" value="4"/>
</dbReference>
<proteinExistence type="inferred from homology"/>
<dbReference type="AlphaFoldDB" id="A0AAV9QPT4"/>
<feature type="region of interest" description="Disordered" evidence="7">
    <location>
        <begin position="508"/>
        <end position="531"/>
    </location>
</feature>
<dbReference type="Gene3D" id="1.20.5.300">
    <property type="match status" value="1"/>
</dbReference>
<comment type="similarity">
    <text evidence="1">Belongs to the WD repeat striatin family.</text>
</comment>
<dbReference type="PROSITE" id="PS00678">
    <property type="entry name" value="WD_REPEATS_1"/>
    <property type="match status" value="3"/>
</dbReference>
<evidence type="ECO:0000256" key="4">
    <source>
        <dbReference type="ARBA" id="ARBA00022860"/>
    </source>
</evidence>
<sequence>MLVAASCCGTERRLSFQQDNDPKHTTELQWNGLAESCRGGDEEFAVSDAGGMGSCSWGRFTGITEDWSEGRGFRSKLSLNLLLQDQGGDFIASGETKPFNIHPVLTNTCRCERERAAQIAFLQGERRGQENLKKDLVRRIKMLEYALKQERAKHHKLKYGTELNQGEIKPPSYDSDEGNESDAPSPPNSSHQLSWKQGRQLLRHCSHLSHLPGLLHPGDQPSWDRPVPLTGSVQQLRRCFVLGVFVGMLNGGLCGCFLRSERLVSRVQFSGFLAEGTDLILFQQNLLLRECGEEEFWGEQEEFGVEPLLLHISVESADVVHLSRMTPGPLPLEVPSHIPLEGDPGNDPEVSGGTTKWVRIYQRDPRKKRRGTSDRILGSQGSLMHVGRDGWPVWFDAGSDYRQLWYLQEVGYTDTILDVKSQRVRALLGLTGESGDKPSERRTEPIVNGTETSSLKDSGMVSKPDMSDSATMLEAFKFIESAAAEFSDEDEDEESESKDRTILGLAAMVRKKQSSTPSSTTSDISDDPDTEEALKGFDFLASPEELDGSEPRSGEDSGEWVEMGRMVEKGLSARKVPPVLYQRSSPHPLEKEEPSALGELGWDVDQGLIAQLKELYKKERKGKKGVKRPNRSKLQDMLANLRDTEELPPMQPALSPPCRPSVPRLNEHEVGRPEDEPMTFLPSTGKSFILGRVDEAVSNELGLGELAGLTVANEAENLGYDITNNTDALRKTWNPKFTLRSHFDSVRSLAFHPVEPVLVTASEDHTLKLWNLQKTAPAKKCAALDVEPIYTFRAHSGAVLSVTMSSSGDQCFSGGVDGTIQSWNMPSPNIDPYDSYEASILRGALWGHTDSVWGLVYSSVHHRLLSCSADGTVRLWNAADISPALAVFNEDGDLGVANSLDLVSSDPAYMVTSFDTGHIGLFNMETQQLVLTFDSAGPPGTTTDPQLLLSDISEKFRSLKPRMDADNSITLLFTESPCKINQVLSHPTLPITITAQEDRHIQFFDNNTGKLIHSMVAHLDSVTCLSVDPNGLYLMSGSHDCSIRLWNMESKTCIQEFTAHRKKFDESIHDVAFHPTKCYIGSAGADALAKVFV</sequence>
<feature type="repeat" description="WD" evidence="6">
    <location>
        <begin position="845"/>
        <end position="877"/>
    </location>
</feature>
<dbReference type="PRINTS" id="PR00320">
    <property type="entry name" value="GPROTEINBRPT"/>
</dbReference>
<feature type="region of interest" description="Disordered" evidence="7">
    <location>
        <begin position="156"/>
        <end position="193"/>
    </location>
</feature>
<reference evidence="9 10" key="1">
    <citation type="submission" date="2021-06" db="EMBL/GenBank/DDBJ databases">
        <authorList>
            <person name="Palmer J.M."/>
        </authorList>
    </citation>
    <scope>NUCLEOTIDE SEQUENCE [LARGE SCALE GENOMIC DNA]</scope>
    <source>
        <strain evidence="9 10">MEX-2019</strain>
        <tissue evidence="9">Muscle</tissue>
    </source>
</reference>
<comment type="caution">
    <text evidence="9">The sequence shown here is derived from an EMBL/GenBank/DDBJ whole genome shotgun (WGS) entry which is preliminary data.</text>
</comment>
<dbReference type="InterPro" id="IPR036322">
    <property type="entry name" value="WD40_repeat_dom_sf"/>
</dbReference>
<dbReference type="SUPFAM" id="SSF50978">
    <property type="entry name" value="WD40 repeat-like"/>
    <property type="match status" value="1"/>
</dbReference>
<dbReference type="GO" id="GO:0044877">
    <property type="term" value="F:protein-containing complex binding"/>
    <property type="evidence" value="ECO:0007669"/>
    <property type="project" value="TreeGrafter"/>
</dbReference>
<evidence type="ECO:0000256" key="7">
    <source>
        <dbReference type="SAM" id="MobiDB-lite"/>
    </source>
</evidence>
<dbReference type="InterPro" id="IPR019775">
    <property type="entry name" value="WD40_repeat_CS"/>
</dbReference>
<evidence type="ECO:0000256" key="6">
    <source>
        <dbReference type="PROSITE-ProRule" id="PRU00221"/>
    </source>
</evidence>
<dbReference type="Gene3D" id="2.130.10.10">
    <property type="entry name" value="YVTN repeat-like/Quinoprotein amine dehydrogenase"/>
    <property type="match status" value="3"/>
</dbReference>
<keyword evidence="5" id="KW-0175">Coiled coil</keyword>
<dbReference type="FunFam" id="2.130.10.10:FF:000616">
    <property type="entry name" value="Striatin-3 isoform B"/>
    <property type="match status" value="1"/>
</dbReference>
<dbReference type="InterPro" id="IPR013258">
    <property type="entry name" value="Striatin_N"/>
</dbReference>
<keyword evidence="10" id="KW-1185">Reference proteome</keyword>
<name>A0AAV9QPT4_9TELE</name>
<dbReference type="GO" id="GO:0005516">
    <property type="term" value="F:calmodulin binding"/>
    <property type="evidence" value="ECO:0007669"/>
    <property type="project" value="UniProtKB-KW"/>
</dbReference>
<dbReference type="InterPro" id="IPR020472">
    <property type="entry name" value="WD40_PAC1"/>
</dbReference>
<dbReference type="PROSITE" id="PS50294">
    <property type="entry name" value="WD_REPEATS_REGION"/>
    <property type="match status" value="4"/>
</dbReference>
<keyword evidence="2 6" id="KW-0853">WD repeat</keyword>
<dbReference type="InterPro" id="IPR051488">
    <property type="entry name" value="WD_repeat_striatin"/>
</dbReference>
<evidence type="ECO:0000256" key="3">
    <source>
        <dbReference type="ARBA" id="ARBA00022737"/>
    </source>
</evidence>